<keyword evidence="14" id="KW-0133">Cell shape</keyword>
<evidence type="ECO:0000256" key="5">
    <source>
        <dbReference type="ARBA" id="ARBA00022475"/>
    </source>
</evidence>
<evidence type="ECO:0000256" key="4">
    <source>
        <dbReference type="ARBA" id="ARBA00021581"/>
    </source>
</evidence>
<feature type="transmembrane region" description="Helical" evidence="14">
    <location>
        <begin position="249"/>
        <end position="268"/>
    </location>
</feature>
<dbReference type="HAMAP" id="MF_01006">
    <property type="entry name" value="Undec_diphosphatase"/>
    <property type="match status" value="1"/>
</dbReference>
<evidence type="ECO:0000256" key="14">
    <source>
        <dbReference type="HAMAP-Rule" id="MF_01006"/>
    </source>
</evidence>
<dbReference type="GO" id="GO:0005886">
    <property type="term" value="C:plasma membrane"/>
    <property type="evidence" value="ECO:0007669"/>
    <property type="project" value="UniProtKB-SubCell"/>
</dbReference>
<accession>A0A9D5JWL1</accession>
<evidence type="ECO:0000256" key="8">
    <source>
        <dbReference type="ARBA" id="ARBA00022989"/>
    </source>
</evidence>
<keyword evidence="10 14" id="KW-0046">Antibiotic resistance</keyword>
<feature type="transmembrane region" description="Helical" evidence="14">
    <location>
        <begin position="184"/>
        <end position="204"/>
    </location>
</feature>
<gene>
    <name evidence="14" type="primary">uppP</name>
    <name evidence="15" type="ORF">GF339_13640</name>
</gene>
<dbReference type="GO" id="GO:0009252">
    <property type="term" value="P:peptidoglycan biosynthetic process"/>
    <property type="evidence" value="ECO:0007669"/>
    <property type="project" value="UniProtKB-KW"/>
</dbReference>
<feature type="transmembrane region" description="Helical" evidence="14">
    <location>
        <begin position="216"/>
        <end position="237"/>
    </location>
</feature>
<comment type="catalytic activity">
    <reaction evidence="13 14">
        <text>di-trans,octa-cis-undecaprenyl diphosphate + H2O = di-trans,octa-cis-undecaprenyl phosphate + phosphate + H(+)</text>
        <dbReference type="Rhea" id="RHEA:28094"/>
        <dbReference type="ChEBI" id="CHEBI:15377"/>
        <dbReference type="ChEBI" id="CHEBI:15378"/>
        <dbReference type="ChEBI" id="CHEBI:43474"/>
        <dbReference type="ChEBI" id="CHEBI:58405"/>
        <dbReference type="ChEBI" id="CHEBI:60392"/>
        <dbReference type="EC" id="3.6.1.27"/>
    </reaction>
</comment>
<dbReference type="GO" id="GO:0071555">
    <property type="term" value="P:cell wall organization"/>
    <property type="evidence" value="ECO:0007669"/>
    <property type="project" value="UniProtKB-KW"/>
</dbReference>
<dbReference type="EC" id="3.6.1.27" evidence="3 14"/>
<keyword evidence="6 14" id="KW-0812">Transmembrane</keyword>
<comment type="similarity">
    <text evidence="2 14">Belongs to the UppP family.</text>
</comment>
<dbReference type="GO" id="GO:0050380">
    <property type="term" value="F:undecaprenyl-diphosphatase activity"/>
    <property type="evidence" value="ECO:0007669"/>
    <property type="project" value="UniProtKB-UniRule"/>
</dbReference>
<comment type="function">
    <text evidence="14">Catalyzes the dephosphorylation of undecaprenyl diphosphate (UPP). Confers resistance to bacitracin.</text>
</comment>
<dbReference type="Pfam" id="PF02673">
    <property type="entry name" value="BacA"/>
    <property type="match status" value="1"/>
</dbReference>
<keyword evidence="14" id="KW-0573">Peptidoglycan synthesis</keyword>
<evidence type="ECO:0000256" key="7">
    <source>
        <dbReference type="ARBA" id="ARBA00022801"/>
    </source>
</evidence>
<keyword evidence="9 14" id="KW-0472">Membrane</keyword>
<evidence type="ECO:0000256" key="2">
    <source>
        <dbReference type="ARBA" id="ARBA00010621"/>
    </source>
</evidence>
<reference evidence="15" key="1">
    <citation type="submission" date="2019-11" db="EMBL/GenBank/DDBJ databases">
        <title>Microbial mats filling the niche in hypersaline microbial mats.</title>
        <authorList>
            <person name="Wong H.L."/>
            <person name="Macleod F.I."/>
            <person name="White R.A. III"/>
            <person name="Burns B.P."/>
        </authorList>
    </citation>
    <scope>NUCLEOTIDE SEQUENCE</scope>
    <source>
        <strain evidence="15">Rbin_158</strain>
    </source>
</reference>
<feature type="transmembrane region" description="Helical" evidence="14">
    <location>
        <begin position="43"/>
        <end position="65"/>
    </location>
</feature>
<feature type="transmembrane region" description="Helical" evidence="14">
    <location>
        <begin position="86"/>
        <end position="108"/>
    </location>
</feature>
<dbReference type="EMBL" id="WJJP01000441">
    <property type="protein sequence ID" value="MBD3325622.1"/>
    <property type="molecule type" value="Genomic_DNA"/>
</dbReference>
<evidence type="ECO:0000256" key="3">
    <source>
        <dbReference type="ARBA" id="ARBA00012374"/>
    </source>
</evidence>
<comment type="miscellaneous">
    <text evidence="14">Bacitracin is thought to be involved in the inhibition of peptidoglycan synthesis by sequestering undecaprenyl diphosphate, thereby reducing the pool of lipid carrier available.</text>
</comment>
<evidence type="ECO:0000256" key="1">
    <source>
        <dbReference type="ARBA" id="ARBA00004651"/>
    </source>
</evidence>
<keyword evidence="14" id="KW-0961">Cell wall biogenesis/degradation</keyword>
<evidence type="ECO:0000256" key="13">
    <source>
        <dbReference type="ARBA" id="ARBA00047594"/>
    </source>
</evidence>
<keyword evidence="5 14" id="KW-1003">Cell membrane</keyword>
<comment type="subcellular location">
    <subcellularLocation>
        <location evidence="1 14">Cell membrane</location>
        <topology evidence="1 14">Multi-pass membrane protein</topology>
    </subcellularLocation>
</comment>
<feature type="transmembrane region" description="Helical" evidence="14">
    <location>
        <begin position="114"/>
        <end position="132"/>
    </location>
</feature>
<dbReference type="PANTHER" id="PTHR30622:SF4">
    <property type="entry name" value="UNDECAPRENYL-DIPHOSPHATASE"/>
    <property type="match status" value="1"/>
</dbReference>
<sequence>MREILLGLIQGLTEFLPVSSSGHLALVQYFYPGLDDSDLLLDILLHCGTLVVVVIYYRHDIAAILRATWAGVRGRAADEDQLSRKLLPLVVVGSIPTGIIGVACTAIIEASFASLPLIGLALCATGTLLFVANRADPARTRRHISYRQALIVGTVQGIAVLPGISRSGSTIGTGILVGIERRTAAKFSFLLSIPAILGAVLLEAKDLAGLTQTPHLIPYVLGTLVAFGSGYLAIAALIRVVVKQQLTGFAAYCWALGGLALIVGLVFVG</sequence>
<evidence type="ECO:0000313" key="16">
    <source>
        <dbReference type="Proteomes" id="UP000649604"/>
    </source>
</evidence>
<dbReference type="InterPro" id="IPR003824">
    <property type="entry name" value="UppP"/>
</dbReference>
<dbReference type="AlphaFoldDB" id="A0A9D5JWL1"/>
<comment type="caution">
    <text evidence="15">The sequence shown here is derived from an EMBL/GenBank/DDBJ whole genome shotgun (WGS) entry which is preliminary data.</text>
</comment>
<dbReference type="GO" id="GO:0046677">
    <property type="term" value="P:response to antibiotic"/>
    <property type="evidence" value="ECO:0007669"/>
    <property type="project" value="UniProtKB-UniRule"/>
</dbReference>
<keyword evidence="8 14" id="KW-1133">Transmembrane helix</keyword>
<evidence type="ECO:0000256" key="12">
    <source>
        <dbReference type="ARBA" id="ARBA00032932"/>
    </source>
</evidence>
<evidence type="ECO:0000256" key="11">
    <source>
        <dbReference type="ARBA" id="ARBA00032707"/>
    </source>
</evidence>
<proteinExistence type="inferred from homology"/>
<evidence type="ECO:0000256" key="10">
    <source>
        <dbReference type="ARBA" id="ARBA00023251"/>
    </source>
</evidence>
<name>A0A9D5JWL1_9BACT</name>
<dbReference type="Proteomes" id="UP000649604">
    <property type="component" value="Unassembled WGS sequence"/>
</dbReference>
<evidence type="ECO:0000256" key="6">
    <source>
        <dbReference type="ARBA" id="ARBA00022692"/>
    </source>
</evidence>
<dbReference type="GO" id="GO:0008360">
    <property type="term" value="P:regulation of cell shape"/>
    <property type="evidence" value="ECO:0007669"/>
    <property type="project" value="UniProtKB-KW"/>
</dbReference>
<dbReference type="PANTHER" id="PTHR30622">
    <property type="entry name" value="UNDECAPRENYL-DIPHOSPHATASE"/>
    <property type="match status" value="1"/>
</dbReference>
<organism evidence="15 16">
    <name type="scientific">candidate division KSB3 bacterium</name>
    <dbReference type="NCBI Taxonomy" id="2044937"/>
    <lineage>
        <taxon>Bacteria</taxon>
        <taxon>candidate division KSB3</taxon>
    </lineage>
</organism>
<keyword evidence="7 14" id="KW-0378">Hydrolase</keyword>
<protein>
    <recommendedName>
        <fullName evidence="4 14">Undecaprenyl-diphosphatase</fullName>
        <ecNumber evidence="3 14">3.6.1.27</ecNumber>
    </recommendedName>
    <alternativeName>
        <fullName evidence="12 14">Bacitracin resistance protein</fullName>
    </alternativeName>
    <alternativeName>
        <fullName evidence="11 14">Undecaprenyl pyrophosphate phosphatase</fullName>
    </alternativeName>
</protein>
<evidence type="ECO:0000313" key="15">
    <source>
        <dbReference type="EMBL" id="MBD3325622.1"/>
    </source>
</evidence>
<evidence type="ECO:0000256" key="9">
    <source>
        <dbReference type="ARBA" id="ARBA00023136"/>
    </source>
</evidence>